<name>A0A975P695_9RHOB</name>
<dbReference type="AlphaFoldDB" id="A0A975P695"/>
<keyword evidence="3" id="KW-1185">Reference proteome</keyword>
<dbReference type="EMBL" id="CP076361">
    <property type="protein sequence ID" value="QWK89898.1"/>
    <property type="molecule type" value="Genomic_DNA"/>
</dbReference>
<proteinExistence type="predicted"/>
<dbReference type="Proteomes" id="UP000679352">
    <property type="component" value="Chromosome"/>
</dbReference>
<reference evidence="2" key="1">
    <citation type="submission" date="2021-06" db="EMBL/GenBank/DDBJ databases">
        <title>Direct submission.</title>
        <authorList>
            <person name="Lee C.-S."/>
            <person name="Jin L."/>
        </authorList>
    </citation>
    <scope>NUCLEOTIDE SEQUENCE</scope>
    <source>
        <strain evidence="2">Con5</strain>
    </source>
</reference>
<keyword evidence="1" id="KW-0812">Transmembrane</keyword>
<evidence type="ECO:0000313" key="3">
    <source>
        <dbReference type="Proteomes" id="UP000679352"/>
    </source>
</evidence>
<accession>A0A975P695</accession>
<gene>
    <name evidence="2" type="ORF">KM031_13815</name>
</gene>
<dbReference type="RefSeq" id="WP_215506932.1">
    <property type="nucleotide sequence ID" value="NZ_CP076361.1"/>
</dbReference>
<keyword evidence="1" id="KW-0472">Membrane</keyword>
<dbReference type="KEGG" id="gfu:KM031_13815"/>
<feature type="transmembrane region" description="Helical" evidence="1">
    <location>
        <begin position="111"/>
        <end position="131"/>
    </location>
</feature>
<sequence>MRSTALKKYQKLESPGLWREAPELQRREVVVAFGEASLTLADPRTETALSHWSLPAVERLNPGEMPALYAPGPDALETLELDDTTMIAALETVRDALASERPKPGRLRGSLFLIGTSLVLLLGMAFVPSAMVDHTAAMVPEATRKAIGRMALADLSRVAGAPCADPSGQAALDRMALRVFGPNPPQLYVLRDGAAKALHLPGHIITLHRSLIEPQESGELAAGFALAEAQRASTADPMEPLLDHAGLRATFGLLTTGRLDPGAVEGYGAELLLAPPAPLAAEPLLARFAEAGIPSSPYARALDPSGEATLALIEADPFARSPAKPVLPDGDWISLQAICAE</sequence>
<keyword evidence="1" id="KW-1133">Transmembrane helix</keyword>
<organism evidence="2 3">
    <name type="scientific">Gemmobacter fulvus</name>
    <dbReference type="NCBI Taxonomy" id="2840474"/>
    <lineage>
        <taxon>Bacteria</taxon>
        <taxon>Pseudomonadati</taxon>
        <taxon>Pseudomonadota</taxon>
        <taxon>Alphaproteobacteria</taxon>
        <taxon>Rhodobacterales</taxon>
        <taxon>Paracoccaceae</taxon>
        <taxon>Gemmobacter</taxon>
    </lineage>
</organism>
<evidence type="ECO:0000256" key="1">
    <source>
        <dbReference type="SAM" id="Phobius"/>
    </source>
</evidence>
<evidence type="ECO:0000313" key="2">
    <source>
        <dbReference type="EMBL" id="QWK89898.1"/>
    </source>
</evidence>
<protein>
    <submittedName>
        <fullName evidence="2">Uncharacterized protein</fullName>
    </submittedName>
</protein>